<dbReference type="AlphaFoldDB" id="A0A3D8J8L3"/>
<dbReference type="Gene3D" id="1.10.3720.10">
    <property type="entry name" value="MetI-like"/>
    <property type="match status" value="1"/>
</dbReference>
<keyword evidence="6 8" id="KW-1133">Transmembrane helix</keyword>
<dbReference type="GO" id="GO:0006865">
    <property type="term" value="P:amino acid transport"/>
    <property type="evidence" value="ECO:0007669"/>
    <property type="project" value="TreeGrafter"/>
</dbReference>
<proteinExistence type="inferred from homology"/>
<accession>A0A3D8J8L3</accession>
<dbReference type="OrthoDB" id="92598at2"/>
<comment type="caution">
    <text evidence="10">The sequence shown here is derived from an EMBL/GenBank/DDBJ whole genome shotgun (WGS) entry which is preliminary data.</text>
</comment>
<evidence type="ECO:0000256" key="5">
    <source>
        <dbReference type="ARBA" id="ARBA00022692"/>
    </source>
</evidence>
<sequence>MDFLSDSSIFQRLILGLYYTLYIALIPIIISIPGGFLFGFLMTSKNFYIKILCRIFLEAVRIIPIIVWLFLVYFGLGFFFELSALTSCLIVFSIWGIVEAGDLSRGAITAIPMHQIQSAKALGLNTFQIQVFIIIPQAGLQLIPAFINLFTRMIKTTALVSLIGVMDLLKTGQQIIETGNLVYPNISFWIYGLIFFIYFFICYFLSLLSSFVERKLDYRKH</sequence>
<dbReference type="RefSeq" id="WP_115579117.1">
    <property type="nucleotide sequence ID" value="NZ_NXLX01000010.1"/>
</dbReference>
<evidence type="ECO:0000256" key="3">
    <source>
        <dbReference type="ARBA" id="ARBA00022448"/>
    </source>
</evidence>
<feature type="transmembrane region" description="Helical" evidence="8">
    <location>
        <begin position="20"/>
        <end position="43"/>
    </location>
</feature>
<dbReference type="PANTHER" id="PTHR30614:SF36">
    <property type="entry name" value="ABC TRANSPORTER MEMBRANE-SPANNING PERMEASE-GLUTAMINE TRANSPORT"/>
    <property type="match status" value="1"/>
</dbReference>
<evidence type="ECO:0000259" key="9">
    <source>
        <dbReference type="PROSITE" id="PS50928"/>
    </source>
</evidence>
<dbReference type="InterPro" id="IPR043429">
    <property type="entry name" value="ArtM/GltK/GlnP/TcyL/YhdX-like"/>
</dbReference>
<dbReference type="InterPro" id="IPR010065">
    <property type="entry name" value="AA_ABC_transptr_permease_3TM"/>
</dbReference>
<evidence type="ECO:0000256" key="1">
    <source>
        <dbReference type="ARBA" id="ARBA00004429"/>
    </source>
</evidence>
<comment type="subcellular location">
    <subcellularLocation>
        <location evidence="1">Cell inner membrane</location>
        <topology evidence="1">Multi-pass membrane protein</topology>
    </subcellularLocation>
    <subcellularLocation>
        <location evidence="8">Cell membrane</location>
        <topology evidence="8">Multi-pass membrane protein</topology>
    </subcellularLocation>
</comment>
<keyword evidence="5 8" id="KW-0812">Transmembrane</keyword>
<evidence type="ECO:0000313" key="10">
    <source>
        <dbReference type="EMBL" id="RDU73525.1"/>
    </source>
</evidence>
<dbReference type="PROSITE" id="PS50928">
    <property type="entry name" value="ABC_TM1"/>
    <property type="match status" value="1"/>
</dbReference>
<dbReference type="CDD" id="cd06261">
    <property type="entry name" value="TM_PBP2"/>
    <property type="match status" value="1"/>
</dbReference>
<keyword evidence="7 8" id="KW-0472">Membrane</keyword>
<keyword evidence="4" id="KW-1003">Cell membrane</keyword>
<dbReference type="InterPro" id="IPR035906">
    <property type="entry name" value="MetI-like_sf"/>
</dbReference>
<dbReference type="Proteomes" id="UP000256695">
    <property type="component" value="Unassembled WGS sequence"/>
</dbReference>
<feature type="transmembrane region" description="Helical" evidence="8">
    <location>
        <begin position="122"/>
        <end position="147"/>
    </location>
</feature>
<evidence type="ECO:0000256" key="6">
    <source>
        <dbReference type="ARBA" id="ARBA00022989"/>
    </source>
</evidence>
<dbReference type="PANTHER" id="PTHR30614">
    <property type="entry name" value="MEMBRANE COMPONENT OF AMINO ACID ABC TRANSPORTER"/>
    <property type="match status" value="1"/>
</dbReference>
<feature type="transmembrane region" description="Helical" evidence="8">
    <location>
        <begin position="55"/>
        <end position="76"/>
    </location>
</feature>
<keyword evidence="3 8" id="KW-0813">Transport</keyword>
<keyword evidence="11" id="KW-1185">Reference proteome</keyword>
<dbReference type="SUPFAM" id="SSF161098">
    <property type="entry name" value="MetI-like"/>
    <property type="match status" value="1"/>
</dbReference>
<organism evidence="10 11">
    <name type="scientific">Helicobacter anseris</name>
    <dbReference type="NCBI Taxonomy" id="375926"/>
    <lineage>
        <taxon>Bacteria</taxon>
        <taxon>Pseudomonadati</taxon>
        <taxon>Campylobacterota</taxon>
        <taxon>Epsilonproteobacteria</taxon>
        <taxon>Campylobacterales</taxon>
        <taxon>Helicobacteraceae</taxon>
        <taxon>Helicobacter</taxon>
    </lineage>
</organism>
<dbReference type="GO" id="GO:0043190">
    <property type="term" value="C:ATP-binding cassette (ABC) transporter complex"/>
    <property type="evidence" value="ECO:0007669"/>
    <property type="project" value="InterPro"/>
</dbReference>
<protein>
    <submittedName>
        <fullName evidence="10">Amino acid ABC transporter permease</fullName>
    </submittedName>
</protein>
<comment type="similarity">
    <text evidence="2">Belongs to the binding-protein-dependent transport system permease family. HisMQ subfamily.</text>
</comment>
<dbReference type="InterPro" id="IPR000515">
    <property type="entry name" value="MetI-like"/>
</dbReference>
<dbReference type="GO" id="GO:0022857">
    <property type="term" value="F:transmembrane transporter activity"/>
    <property type="evidence" value="ECO:0007669"/>
    <property type="project" value="InterPro"/>
</dbReference>
<evidence type="ECO:0000256" key="7">
    <source>
        <dbReference type="ARBA" id="ARBA00023136"/>
    </source>
</evidence>
<feature type="transmembrane region" description="Helical" evidence="8">
    <location>
        <begin position="188"/>
        <end position="212"/>
    </location>
</feature>
<reference evidence="10 11" key="1">
    <citation type="submission" date="2018-04" db="EMBL/GenBank/DDBJ databases">
        <title>Novel Campyloabacter and Helicobacter Species and Strains.</title>
        <authorList>
            <person name="Mannion A.J."/>
            <person name="Shen Z."/>
            <person name="Fox J.G."/>
        </authorList>
    </citation>
    <scope>NUCLEOTIDE SEQUENCE [LARGE SCALE GENOMIC DNA]</scope>
    <source>
        <strain evidence="10 11">MIT 04-9362</strain>
    </source>
</reference>
<evidence type="ECO:0000256" key="8">
    <source>
        <dbReference type="RuleBase" id="RU363032"/>
    </source>
</evidence>
<evidence type="ECO:0000256" key="2">
    <source>
        <dbReference type="ARBA" id="ARBA00010072"/>
    </source>
</evidence>
<feature type="domain" description="ABC transmembrane type-1" evidence="9">
    <location>
        <begin position="17"/>
        <end position="209"/>
    </location>
</feature>
<name>A0A3D8J8L3_9HELI</name>
<dbReference type="EMBL" id="NXLX01000010">
    <property type="protein sequence ID" value="RDU73525.1"/>
    <property type="molecule type" value="Genomic_DNA"/>
</dbReference>
<evidence type="ECO:0000313" key="11">
    <source>
        <dbReference type="Proteomes" id="UP000256695"/>
    </source>
</evidence>
<dbReference type="Pfam" id="PF00528">
    <property type="entry name" value="BPD_transp_1"/>
    <property type="match status" value="1"/>
</dbReference>
<dbReference type="NCBIfam" id="TIGR01726">
    <property type="entry name" value="HEQRo_perm_3TM"/>
    <property type="match status" value="1"/>
</dbReference>
<evidence type="ECO:0000256" key="4">
    <source>
        <dbReference type="ARBA" id="ARBA00022475"/>
    </source>
</evidence>
<gene>
    <name evidence="10" type="ORF">CQA57_04915</name>
</gene>